<dbReference type="GO" id="GO:0005634">
    <property type="term" value="C:nucleus"/>
    <property type="evidence" value="ECO:0007669"/>
    <property type="project" value="UniProtKB-SubCell"/>
</dbReference>
<accession>A0A8C5LU33</accession>
<keyword evidence="4 6" id="KW-0677">Repeat</keyword>
<comment type="function">
    <text evidence="6">Required for the formation of N(7)-methylguanine at position 46 (m7G46) in tRNA. In the complex, it is required to stabilize and induce conformational changes of the catalytic subunit.</text>
</comment>
<evidence type="ECO:0000256" key="7">
    <source>
        <dbReference type="PROSITE-ProRule" id="PRU00221"/>
    </source>
</evidence>
<comment type="subcellular location">
    <subcellularLocation>
        <location evidence="1 6">Nucleus</location>
    </subcellularLocation>
</comment>
<dbReference type="GO" id="GO:0005829">
    <property type="term" value="C:cytosol"/>
    <property type="evidence" value="ECO:0007669"/>
    <property type="project" value="TreeGrafter"/>
</dbReference>
<keyword evidence="5 6" id="KW-0539">Nucleus</keyword>
<evidence type="ECO:0000313" key="9">
    <source>
        <dbReference type="Ensembl" id="ENSLLEP00000003230.1"/>
    </source>
</evidence>
<comment type="similarity">
    <text evidence="6">Belongs to the WD repeat TRM82 family.</text>
</comment>
<dbReference type="GO" id="GO:0043527">
    <property type="term" value="C:tRNA methyltransferase complex"/>
    <property type="evidence" value="ECO:0007669"/>
    <property type="project" value="TreeGrafter"/>
</dbReference>
<dbReference type="InterPro" id="IPR028884">
    <property type="entry name" value="Trm82"/>
</dbReference>
<organism evidence="9 10">
    <name type="scientific">Leptobrachium leishanense</name>
    <name type="common">Leishan spiny toad</name>
    <dbReference type="NCBI Taxonomy" id="445787"/>
    <lineage>
        <taxon>Eukaryota</taxon>
        <taxon>Metazoa</taxon>
        <taxon>Chordata</taxon>
        <taxon>Craniata</taxon>
        <taxon>Vertebrata</taxon>
        <taxon>Euteleostomi</taxon>
        <taxon>Amphibia</taxon>
        <taxon>Batrachia</taxon>
        <taxon>Anura</taxon>
        <taxon>Pelobatoidea</taxon>
        <taxon>Megophryidae</taxon>
        <taxon>Leptobrachium</taxon>
    </lineage>
</organism>
<dbReference type="PANTHER" id="PTHR16288:SF0">
    <property type="entry name" value="TRNA (GUANINE-N(7)-)-METHYLTRANSFERASE NON-CATALYTIC SUBUNIT WDR4"/>
    <property type="match status" value="1"/>
</dbReference>
<evidence type="ECO:0000256" key="3">
    <source>
        <dbReference type="ARBA" id="ARBA00022694"/>
    </source>
</evidence>
<dbReference type="GO" id="GO:0106004">
    <property type="term" value="P:tRNA (guanine-N7)-methylation"/>
    <property type="evidence" value="ECO:0007669"/>
    <property type="project" value="UniProtKB-UniRule"/>
</dbReference>
<evidence type="ECO:0008006" key="11">
    <source>
        <dbReference type="Google" id="ProtNLM"/>
    </source>
</evidence>
<feature type="repeat" description="WD" evidence="7">
    <location>
        <begin position="180"/>
        <end position="222"/>
    </location>
</feature>
<feature type="region of interest" description="Disordered" evidence="8">
    <location>
        <begin position="375"/>
        <end position="394"/>
    </location>
</feature>
<keyword evidence="2 6" id="KW-0853">WD repeat</keyword>
<dbReference type="Proteomes" id="UP000694569">
    <property type="component" value="Unplaced"/>
</dbReference>
<evidence type="ECO:0000256" key="5">
    <source>
        <dbReference type="ARBA" id="ARBA00023242"/>
    </source>
</evidence>
<keyword evidence="3 6" id="KW-0819">tRNA processing</keyword>
<dbReference type="PANTHER" id="PTHR16288">
    <property type="entry name" value="WD40 REPEAT PROTEIN 4"/>
    <property type="match status" value="1"/>
</dbReference>
<dbReference type="UniPathway" id="UPA00989"/>
<reference evidence="9" key="1">
    <citation type="submission" date="2025-08" db="UniProtKB">
        <authorList>
            <consortium name="Ensembl"/>
        </authorList>
    </citation>
    <scope>IDENTIFICATION</scope>
</reference>
<evidence type="ECO:0000256" key="8">
    <source>
        <dbReference type="SAM" id="MobiDB-lite"/>
    </source>
</evidence>
<name>A0A8C5LU33_9ANUR</name>
<sequence>MLRLRAGGLCVTGGSALLGGNAGDPAAALSVFDCSVFEKPVQLLGPDASSEGPVGSDKILAAVFSQSGEFFALTDERKRLVLFRTKPTWEKLSVRSVSRRCTALTFSPCGQHILAADKSGDVFSFSVVRAQEEGCLELGHLSMLLDVAVSPDGQHIITCDRDEKIRVSRWDAPHEISTFCLGHTEFVSQLLVLPGDNKLLLSGSGDGFLRLWHYETGTEMDNWDLSRSSDSPESRRFPVSRISCCSKGQHVAVLCDSIPGMFLLSVSTWLRLTPPQYLALSSPPVDLDFDESTSVWVLHDDAEKPLVRYRQTDGRWQLVPEDDTVTNISNAIRTNWDLLKGPWAAQSRFQGLYKVPCDNMASYLRKKEARIEVEKRKVAPESHVSASKAQKMER</sequence>
<keyword evidence="10" id="KW-1185">Reference proteome</keyword>
<dbReference type="InterPro" id="IPR015943">
    <property type="entry name" value="WD40/YVTN_repeat-like_dom_sf"/>
</dbReference>
<proteinExistence type="inferred from homology"/>
<dbReference type="HAMAP" id="MF_03056">
    <property type="entry name" value="TRM82"/>
    <property type="match status" value="1"/>
</dbReference>
<evidence type="ECO:0000256" key="1">
    <source>
        <dbReference type="ARBA" id="ARBA00004123"/>
    </source>
</evidence>
<comment type="pathway">
    <text evidence="6">tRNA modification; N(7)-methylguanine-tRNA biosynthesis.</text>
</comment>
<evidence type="ECO:0000256" key="4">
    <source>
        <dbReference type="ARBA" id="ARBA00022737"/>
    </source>
</evidence>
<evidence type="ECO:0000313" key="10">
    <source>
        <dbReference type="Proteomes" id="UP000694569"/>
    </source>
</evidence>
<dbReference type="Pfam" id="PF00400">
    <property type="entry name" value="WD40"/>
    <property type="match status" value="2"/>
</dbReference>
<evidence type="ECO:0000256" key="6">
    <source>
        <dbReference type="HAMAP-Rule" id="MF_03056"/>
    </source>
</evidence>
<dbReference type="AlphaFoldDB" id="A0A8C5LU33"/>
<dbReference type="SMART" id="SM00320">
    <property type="entry name" value="WD40"/>
    <property type="match status" value="3"/>
</dbReference>
<dbReference type="Gene3D" id="2.130.10.10">
    <property type="entry name" value="YVTN repeat-like/Quinoprotein amine dehydrogenase"/>
    <property type="match status" value="1"/>
</dbReference>
<dbReference type="InterPro" id="IPR001680">
    <property type="entry name" value="WD40_rpt"/>
</dbReference>
<dbReference type="OrthoDB" id="371245at2759"/>
<dbReference type="Ensembl" id="ENSLLET00000003386.1">
    <property type="protein sequence ID" value="ENSLLEP00000003230.1"/>
    <property type="gene ID" value="ENSLLEG00000002089.1"/>
</dbReference>
<dbReference type="GeneTree" id="ENSGT00390000012174"/>
<evidence type="ECO:0000256" key="2">
    <source>
        <dbReference type="ARBA" id="ARBA00022574"/>
    </source>
</evidence>
<dbReference type="SUPFAM" id="SSF50978">
    <property type="entry name" value="WD40 repeat-like"/>
    <property type="match status" value="1"/>
</dbReference>
<dbReference type="InterPro" id="IPR036322">
    <property type="entry name" value="WD40_repeat_dom_sf"/>
</dbReference>
<dbReference type="PROSITE" id="PS50082">
    <property type="entry name" value="WD_REPEATS_2"/>
    <property type="match status" value="1"/>
</dbReference>
<protein>
    <recommendedName>
        <fullName evidence="11">WD repeat-containing protein 4</fullName>
    </recommendedName>
</protein>
<reference evidence="9" key="2">
    <citation type="submission" date="2025-09" db="UniProtKB">
        <authorList>
            <consortium name="Ensembl"/>
        </authorList>
    </citation>
    <scope>IDENTIFICATION</scope>
</reference>